<feature type="compositionally biased region" description="Polar residues" evidence="1">
    <location>
        <begin position="199"/>
        <end position="211"/>
    </location>
</feature>
<gene>
    <name evidence="2" type="ORF">SSLN_LOCUS16864</name>
</gene>
<reference evidence="4" key="1">
    <citation type="submission" date="2016-06" db="UniProtKB">
        <authorList>
            <consortium name="WormBaseParasite"/>
        </authorList>
    </citation>
    <scope>IDENTIFICATION</scope>
</reference>
<proteinExistence type="predicted"/>
<feature type="region of interest" description="Disordered" evidence="1">
    <location>
        <begin position="173"/>
        <end position="245"/>
    </location>
</feature>
<feature type="compositionally biased region" description="Pro residues" evidence="1">
    <location>
        <begin position="178"/>
        <end position="195"/>
    </location>
</feature>
<accession>A0A183TK66</accession>
<evidence type="ECO:0000313" key="3">
    <source>
        <dbReference type="Proteomes" id="UP000275846"/>
    </source>
</evidence>
<evidence type="ECO:0000313" key="2">
    <source>
        <dbReference type="EMBL" id="VDM03250.1"/>
    </source>
</evidence>
<dbReference type="Proteomes" id="UP000275846">
    <property type="component" value="Unassembled WGS sequence"/>
</dbReference>
<protein>
    <submittedName>
        <fullName evidence="4">Fibronectin type-III domain-containing protein</fullName>
    </submittedName>
</protein>
<feature type="compositionally biased region" description="Low complexity" evidence="1">
    <location>
        <begin position="213"/>
        <end position="226"/>
    </location>
</feature>
<sequence>MFDNDLTTMFTWWPELPNLQHRSPPQQSSSVSCASSDGLQCPGLPVPPSKIADNTRVSLSWTSNHIFVSWPGKPTKKSLSPSSRPVFCKTSSTGSLSLRSGTNSSMNPPSSYTFAIDIAQREEAIHAACTLAEVPSPSAFGCHQAPAAIQDSPVDVFAMVQRQSRDISAQTVHWQWGPPRPNPPWSGSPQPPTPWRGPSQPTSLWRSSPQSPRRGNWRQQRGGQTRSQPSSCVHVITAGEEEALG</sequence>
<dbReference type="WBParaSite" id="SSLN_0001751101-mRNA-1">
    <property type="protein sequence ID" value="SSLN_0001751101-mRNA-1"/>
    <property type="gene ID" value="SSLN_0001751101"/>
</dbReference>
<feature type="compositionally biased region" description="Low complexity" evidence="1">
    <location>
        <begin position="23"/>
        <end position="36"/>
    </location>
</feature>
<reference evidence="2 3" key="2">
    <citation type="submission" date="2018-11" db="EMBL/GenBank/DDBJ databases">
        <authorList>
            <consortium name="Pathogen Informatics"/>
        </authorList>
    </citation>
    <scope>NUCLEOTIDE SEQUENCE [LARGE SCALE GENOMIC DNA]</scope>
    <source>
        <strain evidence="2 3">NST_G2</strain>
    </source>
</reference>
<feature type="region of interest" description="Disordered" evidence="1">
    <location>
        <begin position="17"/>
        <end position="36"/>
    </location>
</feature>
<evidence type="ECO:0000313" key="4">
    <source>
        <dbReference type="WBParaSite" id="SSLN_0001751101-mRNA-1"/>
    </source>
</evidence>
<organism evidence="4">
    <name type="scientific">Schistocephalus solidus</name>
    <name type="common">Tapeworm</name>
    <dbReference type="NCBI Taxonomy" id="70667"/>
    <lineage>
        <taxon>Eukaryota</taxon>
        <taxon>Metazoa</taxon>
        <taxon>Spiralia</taxon>
        <taxon>Lophotrochozoa</taxon>
        <taxon>Platyhelminthes</taxon>
        <taxon>Cestoda</taxon>
        <taxon>Eucestoda</taxon>
        <taxon>Diphyllobothriidea</taxon>
        <taxon>Diphyllobothriidae</taxon>
        <taxon>Schistocephalus</taxon>
    </lineage>
</organism>
<evidence type="ECO:0000256" key="1">
    <source>
        <dbReference type="SAM" id="MobiDB-lite"/>
    </source>
</evidence>
<dbReference type="EMBL" id="UYSU01041631">
    <property type="protein sequence ID" value="VDM03250.1"/>
    <property type="molecule type" value="Genomic_DNA"/>
</dbReference>
<name>A0A183TK66_SCHSO</name>
<dbReference type="AlphaFoldDB" id="A0A183TK66"/>
<keyword evidence="3" id="KW-1185">Reference proteome</keyword>